<dbReference type="EMBL" id="JAMZMK010005551">
    <property type="protein sequence ID" value="KAI7753098.1"/>
    <property type="molecule type" value="Genomic_DNA"/>
</dbReference>
<reference evidence="1" key="1">
    <citation type="submission" date="2022-06" db="EMBL/GenBank/DDBJ databases">
        <title>Uncovering the hologenomic basis of an extraordinary plant invasion.</title>
        <authorList>
            <person name="Bieker V.C."/>
            <person name="Martin M.D."/>
            <person name="Gilbert T."/>
            <person name="Hodgins K."/>
            <person name="Battlay P."/>
            <person name="Petersen B."/>
            <person name="Wilson J."/>
        </authorList>
    </citation>
    <scope>NUCLEOTIDE SEQUENCE</scope>
    <source>
        <strain evidence="1">AA19_3_7</strain>
        <tissue evidence="1">Leaf</tissue>
    </source>
</reference>
<name>A0AAD5D2R0_AMBAR</name>
<sequence>TNKQATRKHLGEESALRNFVESSPPRWQLDFKTVDIQKSHMKTRYQHSECGITKISDNACIAYDFNRPGKTCLRSLEWVWGGGTYIAKLRFVYCFGALADVSSITTIPTHLFHSIHHRQSIHHHRGHPSPTQRRRNRLRPFPLHGLEEIRLVVVCGGVGSNEELVASI</sequence>
<keyword evidence="2" id="KW-1185">Reference proteome</keyword>
<evidence type="ECO:0000313" key="2">
    <source>
        <dbReference type="Proteomes" id="UP001206925"/>
    </source>
</evidence>
<protein>
    <submittedName>
        <fullName evidence="1">Uncharacterized protein</fullName>
    </submittedName>
</protein>
<dbReference type="Proteomes" id="UP001206925">
    <property type="component" value="Unassembled WGS sequence"/>
</dbReference>
<dbReference type="AlphaFoldDB" id="A0AAD5D2R0"/>
<evidence type="ECO:0000313" key="1">
    <source>
        <dbReference type="EMBL" id="KAI7753098.1"/>
    </source>
</evidence>
<gene>
    <name evidence="1" type="ORF">M8C21_030033</name>
</gene>
<comment type="caution">
    <text evidence="1">The sequence shown here is derived from an EMBL/GenBank/DDBJ whole genome shotgun (WGS) entry which is preliminary data.</text>
</comment>
<accession>A0AAD5D2R0</accession>
<organism evidence="1 2">
    <name type="scientific">Ambrosia artemisiifolia</name>
    <name type="common">Common ragweed</name>
    <dbReference type="NCBI Taxonomy" id="4212"/>
    <lineage>
        <taxon>Eukaryota</taxon>
        <taxon>Viridiplantae</taxon>
        <taxon>Streptophyta</taxon>
        <taxon>Embryophyta</taxon>
        <taxon>Tracheophyta</taxon>
        <taxon>Spermatophyta</taxon>
        <taxon>Magnoliopsida</taxon>
        <taxon>eudicotyledons</taxon>
        <taxon>Gunneridae</taxon>
        <taxon>Pentapetalae</taxon>
        <taxon>asterids</taxon>
        <taxon>campanulids</taxon>
        <taxon>Asterales</taxon>
        <taxon>Asteraceae</taxon>
        <taxon>Asteroideae</taxon>
        <taxon>Heliantheae alliance</taxon>
        <taxon>Heliantheae</taxon>
        <taxon>Ambrosia</taxon>
    </lineage>
</organism>
<proteinExistence type="predicted"/>
<feature type="non-terminal residue" evidence="1">
    <location>
        <position position="168"/>
    </location>
</feature>